<keyword evidence="1" id="KW-0472">Membrane</keyword>
<reference evidence="2 3" key="1">
    <citation type="submission" date="2024-09" db="EMBL/GenBank/DDBJ databases">
        <authorList>
            <person name="Sun Q."/>
            <person name="Mori K."/>
        </authorList>
    </citation>
    <scope>NUCLEOTIDE SEQUENCE [LARGE SCALE GENOMIC DNA]</scope>
    <source>
        <strain evidence="2 3">CECT 8460</strain>
    </source>
</reference>
<feature type="transmembrane region" description="Helical" evidence="1">
    <location>
        <begin position="74"/>
        <end position="95"/>
    </location>
</feature>
<proteinExistence type="predicted"/>
<dbReference type="RefSeq" id="WP_290286621.1">
    <property type="nucleotide sequence ID" value="NZ_JAUFQN010000019.1"/>
</dbReference>
<feature type="transmembrane region" description="Helical" evidence="1">
    <location>
        <begin position="107"/>
        <end position="128"/>
    </location>
</feature>
<keyword evidence="1" id="KW-1133">Transmembrane helix</keyword>
<dbReference type="Proteomes" id="UP001589576">
    <property type="component" value="Unassembled WGS sequence"/>
</dbReference>
<organism evidence="2 3">
    <name type="scientific">Flavobacterium paronense</name>
    <dbReference type="NCBI Taxonomy" id="1392775"/>
    <lineage>
        <taxon>Bacteria</taxon>
        <taxon>Pseudomonadati</taxon>
        <taxon>Bacteroidota</taxon>
        <taxon>Flavobacteriia</taxon>
        <taxon>Flavobacteriales</taxon>
        <taxon>Flavobacteriaceae</taxon>
        <taxon>Flavobacterium</taxon>
    </lineage>
</organism>
<dbReference type="EMBL" id="JBHMFB010000016">
    <property type="protein sequence ID" value="MFB9089589.1"/>
    <property type="molecule type" value="Genomic_DNA"/>
</dbReference>
<keyword evidence="1" id="KW-0812">Transmembrane</keyword>
<accession>A0ABV5GEP7</accession>
<feature type="transmembrane region" description="Helical" evidence="1">
    <location>
        <begin position="38"/>
        <end position="62"/>
    </location>
</feature>
<gene>
    <name evidence="2" type="ORF">ACFFUU_08260</name>
</gene>
<name>A0ABV5GEP7_9FLAO</name>
<protein>
    <recommendedName>
        <fullName evidence="4">ATP synthase protein I</fullName>
    </recommendedName>
</protein>
<comment type="caution">
    <text evidence="2">The sequence shown here is derived from an EMBL/GenBank/DDBJ whole genome shotgun (WGS) entry which is preliminary data.</text>
</comment>
<evidence type="ECO:0000256" key="1">
    <source>
        <dbReference type="SAM" id="Phobius"/>
    </source>
</evidence>
<evidence type="ECO:0000313" key="2">
    <source>
        <dbReference type="EMBL" id="MFB9089589.1"/>
    </source>
</evidence>
<sequence>MNLKKYSSFITIFIAALIGLIIHKVITHFIIPTAFEDNFIYSTPLLYVLFAILSMAIVFALAKVKEVALNYVGYAFLAFTTLKMVIAYALLRPIIHIHLAKTPTEKMNFFFIFIYFLAIETYLTIRILNNKQ</sequence>
<feature type="transmembrane region" description="Helical" evidence="1">
    <location>
        <begin position="6"/>
        <end position="26"/>
    </location>
</feature>
<keyword evidence="3" id="KW-1185">Reference proteome</keyword>
<evidence type="ECO:0008006" key="4">
    <source>
        <dbReference type="Google" id="ProtNLM"/>
    </source>
</evidence>
<evidence type="ECO:0000313" key="3">
    <source>
        <dbReference type="Proteomes" id="UP001589576"/>
    </source>
</evidence>